<accession>A0A5C4V8U0</accession>
<dbReference type="EMBL" id="VDLX02000028">
    <property type="protein sequence ID" value="KAB8186908.1"/>
    <property type="molecule type" value="Genomic_DNA"/>
</dbReference>
<keyword evidence="2" id="KW-1185">Reference proteome</keyword>
<comment type="caution">
    <text evidence="1">The sequence shown here is derived from an EMBL/GenBank/DDBJ whole genome shotgun (WGS) entry which is preliminary data.</text>
</comment>
<gene>
    <name evidence="1" type="ORF">FH608_046310</name>
</gene>
<sequence>MTSQSPVQHAEALGHTMEWDPPFASSASRWTCKRCEAAVLQNRSHVYGSAIEKTCDQAKADLERVMGRA</sequence>
<dbReference type="Proteomes" id="UP000312512">
    <property type="component" value="Unassembled WGS sequence"/>
</dbReference>
<evidence type="ECO:0000313" key="1">
    <source>
        <dbReference type="EMBL" id="KAB8186908.1"/>
    </source>
</evidence>
<proteinExistence type="predicted"/>
<evidence type="ECO:0000313" key="2">
    <source>
        <dbReference type="Proteomes" id="UP000312512"/>
    </source>
</evidence>
<dbReference type="AlphaFoldDB" id="A0A5C4V8U0"/>
<name>A0A5C4V8U0_9ACTN</name>
<dbReference type="OrthoDB" id="5197921at2"/>
<organism evidence="1 2">
    <name type="scientific">Nonomuraea phyllanthi</name>
    <dbReference type="NCBI Taxonomy" id="2219224"/>
    <lineage>
        <taxon>Bacteria</taxon>
        <taxon>Bacillati</taxon>
        <taxon>Actinomycetota</taxon>
        <taxon>Actinomycetes</taxon>
        <taxon>Streptosporangiales</taxon>
        <taxon>Streptosporangiaceae</taxon>
        <taxon>Nonomuraea</taxon>
    </lineage>
</organism>
<protein>
    <submittedName>
        <fullName evidence="1">Uncharacterized protein</fullName>
    </submittedName>
</protein>
<reference evidence="1 2" key="1">
    <citation type="submission" date="2019-10" db="EMBL/GenBank/DDBJ databases">
        <title>Nonomuraea sp. nov., isolated from Phyllanthus amarus.</title>
        <authorList>
            <person name="Klykleung N."/>
            <person name="Tanasupawat S."/>
        </authorList>
    </citation>
    <scope>NUCLEOTIDE SEQUENCE [LARGE SCALE GENOMIC DNA]</scope>
    <source>
        <strain evidence="1 2">PA1-10</strain>
    </source>
</reference>